<evidence type="ECO:0000313" key="1">
    <source>
        <dbReference type="EnsemblPlants" id="Solyc03g097695.1.1"/>
    </source>
</evidence>
<name>A0A3Q7FMZ1_SOLLC</name>
<reference evidence="1" key="1">
    <citation type="journal article" date="2012" name="Nature">
        <title>The tomato genome sequence provides insights into fleshy fruit evolution.</title>
        <authorList>
            <consortium name="Tomato Genome Consortium"/>
        </authorList>
    </citation>
    <scope>NUCLEOTIDE SEQUENCE [LARGE SCALE GENOMIC DNA]</scope>
    <source>
        <strain evidence="1">cv. Heinz 1706</strain>
    </source>
</reference>
<evidence type="ECO:0000313" key="2">
    <source>
        <dbReference type="Proteomes" id="UP000004994"/>
    </source>
</evidence>
<sequence>MPSLLHEQYLQSVQTDSNISEGKETVISDSPIKDEKRSISSELLGYPMVSKSTDSKAKYSLGWLLHGIVIALGEEVCGKPDLSSNAVLWEPFFNS</sequence>
<dbReference type="AlphaFoldDB" id="A0A3Q7FMZ1"/>
<accession>A0A3Q7FMZ1</accession>
<dbReference type="Gramene" id="Solyc03g097695.1.1">
    <property type="protein sequence ID" value="Solyc03g097695.1.1"/>
    <property type="gene ID" value="Solyc03g097695.1"/>
</dbReference>
<keyword evidence="2" id="KW-1185">Reference proteome</keyword>
<dbReference type="Proteomes" id="UP000004994">
    <property type="component" value="Chromosome 3"/>
</dbReference>
<protein>
    <submittedName>
        <fullName evidence="1">Uncharacterized protein</fullName>
    </submittedName>
</protein>
<reference evidence="1" key="2">
    <citation type="submission" date="2019-01" db="UniProtKB">
        <authorList>
            <consortium name="EnsemblPlants"/>
        </authorList>
    </citation>
    <scope>IDENTIFICATION</scope>
    <source>
        <strain evidence="1">cv. Heinz 1706</strain>
    </source>
</reference>
<proteinExistence type="predicted"/>
<dbReference type="EnsemblPlants" id="Solyc03g097695.1.1">
    <property type="protein sequence ID" value="Solyc03g097695.1.1"/>
    <property type="gene ID" value="Solyc03g097695.1"/>
</dbReference>
<organism evidence="1">
    <name type="scientific">Solanum lycopersicum</name>
    <name type="common">Tomato</name>
    <name type="synonym">Lycopersicon esculentum</name>
    <dbReference type="NCBI Taxonomy" id="4081"/>
    <lineage>
        <taxon>Eukaryota</taxon>
        <taxon>Viridiplantae</taxon>
        <taxon>Streptophyta</taxon>
        <taxon>Embryophyta</taxon>
        <taxon>Tracheophyta</taxon>
        <taxon>Spermatophyta</taxon>
        <taxon>Magnoliopsida</taxon>
        <taxon>eudicotyledons</taxon>
        <taxon>Gunneridae</taxon>
        <taxon>Pentapetalae</taxon>
        <taxon>asterids</taxon>
        <taxon>lamiids</taxon>
        <taxon>Solanales</taxon>
        <taxon>Solanaceae</taxon>
        <taxon>Solanoideae</taxon>
        <taxon>Solaneae</taxon>
        <taxon>Solanum</taxon>
        <taxon>Solanum subgen. Lycopersicon</taxon>
    </lineage>
</organism>
<dbReference type="InParanoid" id="A0A3Q7FMZ1"/>